<dbReference type="PROSITE" id="PS50089">
    <property type="entry name" value="ZF_RING_2"/>
    <property type="match status" value="1"/>
</dbReference>
<keyword evidence="1" id="KW-0862">Zinc</keyword>
<protein>
    <recommendedName>
        <fullName evidence="2">RING-type domain-containing protein</fullName>
    </recommendedName>
</protein>
<keyword evidence="1" id="KW-0479">Metal-binding</keyword>
<dbReference type="Proteomes" id="UP000825935">
    <property type="component" value="Chromosome 35"/>
</dbReference>
<proteinExistence type="predicted"/>
<dbReference type="OrthoDB" id="8062037at2759"/>
<evidence type="ECO:0000259" key="2">
    <source>
        <dbReference type="PROSITE" id="PS50089"/>
    </source>
</evidence>
<reference evidence="3" key="1">
    <citation type="submission" date="2021-08" db="EMBL/GenBank/DDBJ databases">
        <title>WGS assembly of Ceratopteris richardii.</title>
        <authorList>
            <person name="Marchant D.B."/>
            <person name="Chen G."/>
            <person name="Jenkins J."/>
            <person name="Shu S."/>
            <person name="Leebens-Mack J."/>
            <person name="Grimwood J."/>
            <person name="Schmutz J."/>
            <person name="Soltis P."/>
            <person name="Soltis D."/>
            <person name="Chen Z.-H."/>
        </authorList>
    </citation>
    <scope>NUCLEOTIDE SEQUENCE</scope>
    <source>
        <strain evidence="3">Whitten #5841</strain>
        <tissue evidence="3">Leaf</tissue>
    </source>
</reference>
<dbReference type="SUPFAM" id="SSF57850">
    <property type="entry name" value="RING/U-box"/>
    <property type="match status" value="1"/>
</dbReference>
<keyword evidence="1" id="KW-0863">Zinc-finger</keyword>
<dbReference type="AlphaFoldDB" id="A0A8T2QFM3"/>
<dbReference type="InterPro" id="IPR001841">
    <property type="entry name" value="Znf_RING"/>
</dbReference>
<dbReference type="EMBL" id="CM035440">
    <property type="protein sequence ID" value="KAH7282689.1"/>
    <property type="molecule type" value="Genomic_DNA"/>
</dbReference>
<accession>A0A8T2QFM3</accession>
<dbReference type="GO" id="GO:0008270">
    <property type="term" value="F:zinc ion binding"/>
    <property type="evidence" value="ECO:0007669"/>
    <property type="project" value="UniProtKB-KW"/>
</dbReference>
<evidence type="ECO:0000256" key="1">
    <source>
        <dbReference type="PROSITE-ProRule" id="PRU00175"/>
    </source>
</evidence>
<dbReference type="Pfam" id="PF13639">
    <property type="entry name" value="zf-RING_2"/>
    <property type="match status" value="1"/>
</dbReference>
<feature type="domain" description="RING-type" evidence="2">
    <location>
        <begin position="28"/>
        <end position="52"/>
    </location>
</feature>
<evidence type="ECO:0000313" key="4">
    <source>
        <dbReference type="Proteomes" id="UP000825935"/>
    </source>
</evidence>
<dbReference type="Gene3D" id="3.30.40.10">
    <property type="entry name" value="Zinc/RING finger domain, C3HC4 (zinc finger)"/>
    <property type="match status" value="1"/>
</dbReference>
<name>A0A8T2QFM3_CERRI</name>
<evidence type="ECO:0000313" key="3">
    <source>
        <dbReference type="EMBL" id="KAH7282689.1"/>
    </source>
</evidence>
<organism evidence="3 4">
    <name type="scientific">Ceratopteris richardii</name>
    <name type="common">Triangle waterfern</name>
    <dbReference type="NCBI Taxonomy" id="49495"/>
    <lineage>
        <taxon>Eukaryota</taxon>
        <taxon>Viridiplantae</taxon>
        <taxon>Streptophyta</taxon>
        <taxon>Embryophyta</taxon>
        <taxon>Tracheophyta</taxon>
        <taxon>Polypodiopsida</taxon>
        <taxon>Polypodiidae</taxon>
        <taxon>Polypodiales</taxon>
        <taxon>Pteridineae</taxon>
        <taxon>Pteridaceae</taxon>
        <taxon>Parkerioideae</taxon>
        <taxon>Ceratopteris</taxon>
    </lineage>
</organism>
<comment type="caution">
    <text evidence="3">The sequence shown here is derived from an EMBL/GenBank/DDBJ whole genome shotgun (WGS) entry which is preliminary data.</text>
</comment>
<dbReference type="InterPro" id="IPR013083">
    <property type="entry name" value="Znf_RING/FYVE/PHD"/>
</dbReference>
<gene>
    <name evidence="3" type="ORF">KP509_35G043900</name>
</gene>
<sequence>MQATHRQPQNARFVSLRLKLVSGFASYPCGHLFHVICIDSWLAMHSSCPSCRWKMHPRLQLSSAATLKMIHVSCH</sequence>
<keyword evidence="4" id="KW-1185">Reference proteome</keyword>